<sequence>MDLQKLNITAKYVEVELSEKEKKIKGVPIFNGKLKISPIAYLNLPVAKMWTERNLWISKATADEFRKYAQVLVEETVAQIEKQAWIPDSKKAKIIESIEKINQILFVSESLRNLNNVEVAISFYFRCCDSPQWDLFFSPDGQLTKSEAIADVEGTRIALKALRKAVFSSRSRSAHMKSDEEIEDTMSDCSSSPLLDIDDPEFVEDNASEVSINLTNQKVLSAAELRKQVDQRIHNVKQRVNTTATNCRVVLGLNKWDNVVVLEKLTDRNGVEGALEARKLKPSNGNPVARGEEGCCDVCIEERIETMLFDCGTRACTPCLQTHFFTEVSTNEKFYVSCPGFNCGRLMDDELVRELLARNEDGKRNFERMIVNNFVESDEREPKKWCPAPNCGRAVKVLQDPSICDVNIVRCDCGHEFCFTCLHDRHEPVSCDNLRRWREQTTGDDGTLHWIKAYTKKCPKCQIDIEKNGGCLHIRCTQASCRYQFCWVCLKNWQSNSHEECRGQGTNEQYENTFDRSAASPDRIIPYYKLFEVHMRSLESNANIFQKVKLLKEYIQSIDASSSMSFLERAVELLVKCRKTLAYSYPFAYYVDRSNEVTIFEDNQADLEVAVEQLTAYLETGGFESKDINELRRNINDKMRYADKRRKALLKQQES</sequence>
<feature type="domain" description="RING-type" evidence="10">
    <location>
        <begin position="292"/>
        <end position="516"/>
    </location>
</feature>
<evidence type="ECO:0000259" key="10">
    <source>
        <dbReference type="PROSITE" id="PS51873"/>
    </source>
</evidence>
<keyword evidence="12" id="KW-1185">Reference proteome</keyword>
<dbReference type="SUPFAM" id="SSF57850">
    <property type="entry name" value="RING/U-box"/>
    <property type="match status" value="3"/>
</dbReference>
<dbReference type="InterPro" id="IPR002867">
    <property type="entry name" value="IBR_dom"/>
</dbReference>
<evidence type="ECO:0000256" key="3">
    <source>
        <dbReference type="ARBA" id="ARBA00012251"/>
    </source>
</evidence>
<gene>
    <name evidence="11" type="ORF">QR680_010035</name>
</gene>
<dbReference type="Proteomes" id="UP001175271">
    <property type="component" value="Unassembled WGS sequence"/>
</dbReference>
<evidence type="ECO:0000256" key="2">
    <source>
        <dbReference type="ARBA" id="ARBA00004906"/>
    </source>
</evidence>
<dbReference type="FunFam" id="1.20.120.1750:FF:000002">
    <property type="entry name" value="RBR-type E3 ubiquitin transferase"/>
    <property type="match status" value="1"/>
</dbReference>
<name>A0AA39MAZ2_9BILA</name>
<evidence type="ECO:0000256" key="7">
    <source>
        <dbReference type="ARBA" id="ARBA00022771"/>
    </source>
</evidence>
<dbReference type="PANTHER" id="PTHR11685">
    <property type="entry name" value="RBR FAMILY RING FINGER AND IBR DOMAIN-CONTAINING"/>
    <property type="match status" value="1"/>
</dbReference>
<keyword evidence="5" id="KW-0479">Metal-binding</keyword>
<dbReference type="Gene3D" id="1.20.120.1750">
    <property type="match status" value="1"/>
</dbReference>
<dbReference type="GO" id="GO:0061630">
    <property type="term" value="F:ubiquitin protein ligase activity"/>
    <property type="evidence" value="ECO:0007669"/>
    <property type="project" value="UniProtKB-EC"/>
</dbReference>
<comment type="pathway">
    <text evidence="2">Protein modification; protein ubiquitination.</text>
</comment>
<dbReference type="Pfam" id="PF19422">
    <property type="entry name" value="Ariadne"/>
    <property type="match status" value="1"/>
</dbReference>
<dbReference type="GO" id="GO:0008270">
    <property type="term" value="F:zinc ion binding"/>
    <property type="evidence" value="ECO:0007669"/>
    <property type="project" value="UniProtKB-KW"/>
</dbReference>
<dbReference type="PROSITE" id="PS51873">
    <property type="entry name" value="TRIAD"/>
    <property type="match status" value="1"/>
</dbReference>
<evidence type="ECO:0000256" key="1">
    <source>
        <dbReference type="ARBA" id="ARBA00001798"/>
    </source>
</evidence>
<dbReference type="InterPro" id="IPR031127">
    <property type="entry name" value="E3_UB_ligase_RBR"/>
</dbReference>
<protein>
    <recommendedName>
        <fullName evidence="3">RBR-type E3 ubiquitin transferase</fullName>
        <ecNumber evidence="3">2.3.2.31</ecNumber>
    </recommendedName>
</protein>
<dbReference type="Pfam" id="PF01485">
    <property type="entry name" value="IBR"/>
    <property type="match status" value="1"/>
</dbReference>
<dbReference type="AlphaFoldDB" id="A0AA39MAZ2"/>
<comment type="catalytic activity">
    <reaction evidence="1">
        <text>[E2 ubiquitin-conjugating enzyme]-S-ubiquitinyl-L-cysteine + [acceptor protein]-L-lysine = [E2 ubiquitin-conjugating enzyme]-L-cysteine + [acceptor protein]-N(6)-ubiquitinyl-L-lysine.</text>
        <dbReference type="EC" id="2.3.2.31"/>
    </reaction>
</comment>
<evidence type="ECO:0000313" key="12">
    <source>
        <dbReference type="Proteomes" id="UP001175271"/>
    </source>
</evidence>
<organism evidence="11 12">
    <name type="scientific">Steinernema hermaphroditum</name>
    <dbReference type="NCBI Taxonomy" id="289476"/>
    <lineage>
        <taxon>Eukaryota</taxon>
        <taxon>Metazoa</taxon>
        <taxon>Ecdysozoa</taxon>
        <taxon>Nematoda</taxon>
        <taxon>Chromadorea</taxon>
        <taxon>Rhabditida</taxon>
        <taxon>Tylenchina</taxon>
        <taxon>Panagrolaimomorpha</taxon>
        <taxon>Strongyloidoidea</taxon>
        <taxon>Steinernematidae</taxon>
        <taxon>Steinernema</taxon>
    </lineage>
</organism>
<dbReference type="InterPro" id="IPR045840">
    <property type="entry name" value="Ariadne"/>
</dbReference>
<comment type="caution">
    <text evidence="11">The sequence shown here is derived from an EMBL/GenBank/DDBJ whole genome shotgun (WGS) entry which is preliminary data.</text>
</comment>
<keyword evidence="7" id="KW-0863">Zinc-finger</keyword>
<proteinExistence type="predicted"/>
<dbReference type="EC" id="2.3.2.31" evidence="3"/>
<evidence type="ECO:0000256" key="4">
    <source>
        <dbReference type="ARBA" id="ARBA00022679"/>
    </source>
</evidence>
<dbReference type="InterPro" id="IPR044066">
    <property type="entry name" value="TRIAD_supradom"/>
</dbReference>
<dbReference type="EMBL" id="JAUCMV010000001">
    <property type="protein sequence ID" value="KAK0427039.1"/>
    <property type="molecule type" value="Genomic_DNA"/>
</dbReference>
<dbReference type="PROSITE" id="PS00518">
    <property type="entry name" value="ZF_RING_1"/>
    <property type="match status" value="1"/>
</dbReference>
<keyword evidence="8" id="KW-0833">Ubl conjugation pathway</keyword>
<dbReference type="InterPro" id="IPR017907">
    <property type="entry name" value="Znf_RING_CS"/>
</dbReference>
<keyword evidence="6" id="KW-0677">Repeat</keyword>
<reference evidence="11" key="1">
    <citation type="submission" date="2023-06" db="EMBL/GenBank/DDBJ databases">
        <title>Genomic analysis of the entomopathogenic nematode Steinernema hermaphroditum.</title>
        <authorList>
            <person name="Schwarz E.M."/>
            <person name="Heppert J.K."/>
            <person name="Baniya A."/>
            <person name="Schwartz H.T."/>
            <person name="Tan C.-H."/>
            <person name="Antoshechkin I."/>
            <person name="Sternberg P.W."/>
            <person name="Goodrich-Blair H."/>
            <person name="Dillman A.R."/>
        </authorList>
    </citation>
    <scope>NUCLEOTIDE SEQUENCE</scope>
    <source>
        <strain evidence="11">PS9179</strain>
        <tissue evidence="11">Whole animal</tissue>
    </source>
</reference>
<dbReference type="SMART" id="SM00647">
    <property type="entry name" value="IBR"/>
    <property type="match status" value="2"/>
</dbReference>
<dbReference type="InterPro" id="IPR054694">
    <property type="entry name" value="Parkin-like_IBR"/>
</dbReference>
<evidence type="ECO:0000256" key="6">
    <source>
        <dbReference type="ARBA" id="ARBA00022737"/>
    </source>
</evidence>
<evidence type="ECO:0000256" key="9">
    <source>
        <dbReference type="ARBA" id="ARBA00022833"/>
    </source>
</evidence>
<dbReference type="Pfam" id="PF22605">
    <property type="entry name" value="IBR_2"/>
    <property type="match status" value="1"/>
</dbReference>
<accession>A0AA39MAZ2</accession>
<evidence type="ECO:0000256" key="5">
    <source>
        <dbReference type="ARBA" id="ARBA00022723"/>
    </source>
</evidence>
<evidence type="ECO:0000256" key="8">
    <source>
        <dbReference type="ARBA" id="ARBA00022786"/>
    </source>
</evidence>
<dbReference type="Gene3D" id="3.30.40.10">
    <property type="entry name" value="Zinc/RING finger domain, C3HC4 (zinc finger)"/>
    <property type="match status" value="1"/>
</dbReference>
<keyword evidence="4" id="KW-0808">Transferase</keyword>
<keyword evidence="9" id="KW-0862">Zinc</keyword>
<dbReference type="GO" id="GO:0016567">
    <property type="term" value="P:protein ubiquitination"/>
    <property type="evidence" value="ECO:0007669"/>
    <property type="project" value="InterPro"/>
</dbReference>
<dbReference type="InterPro" id="IPR013083">
    <property type="entry name" value="Znf_RING/FYVE/PHD"/>
</dbReference>
<evidence type="ECO:0000313" key="11">
    <source>
        <dbReference type="EMBL" id="KAK0427039.1"/>
    </source>
</evidence>